<keyword evidence="2" id="KW-0004">4Fe-4S</keyword>
<dbReference type="SFLD" id="SFLDG01091">
    <property type="entry name" value="uncharacterized_CHP01210-like"/>
    <property type="match status" value="1"/>
</dbReference>
<dbReference type="PROSITE" id="PS51918">
    <property type="entry name" value="RADICAL_SAM"/>
    <property type="match status" value="1"/>
</dbReference>
<keyword evidence="5" id="KW-0408">Iron</keyword>
<evidence type="ECO:0000256" key="5">
    <source>
        <dbReference type="ARBA" id="ARBA00023004"/>
    </source>
</evidence>
<dbReference type="InterPro" id="IPR006638">
    <property type="entry name" value="Elp3/MiaA/NifB-like_rSAM"/>
</dbReference>
<keyword evidence="6" id="KW-0411">Iron-sulfur</keyword>
<dbReference type="SMART" id="SM00729">
    <property type="entry name" value="Elp3"/>
    <property type="match status" value="1"/>
</dbReference>
<sequence length="308" mass="35889">MEINKKRFRDFDSYMKLKFNKKIIKLPLDGGFTCPNRDGRLSSDGCIFCSESGSGEWTYGKKSLHNQIVYQKARLSKAGRDEAYLAYFQNFTNTYGPIDKLRKIYYGVLEEENIIGLAIATRADCLNDEVLDLLEELSKKTFLIVELGMQSVNDRTLKLINRGYDHGDFDSGIRKLHTRKIKTLVHLIIGLPYENIDDYKKAINYINEIRPWGIKIHNLYIEKDTRLEKFYRDNDLSYDMTEDFYVDTIVEILTHLDKDIVINRLTGDGLRDAIAYPSRAKNKGKILTKIDKMLKEKDLRQGDLWKEN</sequence>
<gene>
    <name evidence="8" type="ORF">ACCQ42_03775</name>
</gene>
<dbReference type="SFLD" id="SFLDG01086">
    <property type="entry name" value="elongater_protein-like"/>
    <property type="match status" value="1"/>
</dbReference>
<accession>A0ABW9MFI3</accession>
<proteinExistence type="predicted"/>
<evidence type="ECO:0000256" key="2">
    <source>
        <dbReference type="ARBA" id="ARBA00022485"/>
    </source>
</evidence>
<dbReference type="Pfam" id="PF04055">
    <property type="entry name" value="Radical_SAM"/>
    <property type="match status" value="1"/>
</dbReference>
<keyword evidence="9" id="KW-1185">Reference proteome</keyword>
<dbReference type="NCBIfam" id="TIGR01212">
    <property type="entry name" value="TIGR01212 family radical SAM protein"/>
    <property type="match status" value="1"/>
</dbReference>
<dbReference type="CDD" id="cd01335">
    <property type="entry name" value="Radical_SAM"/>
    <property type="match status" value="1"/>
</dbReference>
<dbReference type="InterPro" id="IPR039661">
    <property type="entry name" value="ELP3"/>
</dbReference>
<comment type="caution">
    <text evidence="8">The sequence shown here is derived from an EMBL/GenBank/DDBJ whole genome shotgun (WGS) entry which is preliminary data.</text>
</comment>
<dbReference type="InterPro" id="IPR007197">
    <property type="entry name" value="rSAM"/>
</dbReference>
<comment type="cofactor">
    <cofactor evidence="1">
        <name>[4Fe-4S] cluster</name>
        <dbReference type="ChEBI" id="CHEBI:49883"/>
    </cofactor>
</comment>
<dbReference type="EMBL" id="JBGMEF010000017">
    <property type="protein sequence ID" value="MFO3666885.1"/>
    <property type="molecule type" value="Genomic_DNA"/>
</dbReference>
<dbReference type="PANTHER" id="PTHR11135">
    <property type="entry name" value="HISTONE ACETYLTRANSFERASE-RELATED"/>
    <property type="match status" value="1"/>
</dbReference>
<evidence type="ECO:0000256" key="4">
    <source>
        <dbReference type="ARBA" id="ARBA00022723"/>
    </source>
</evidence>
<dbReference type="InterPro" id="IPR023404">
    <property type="entry name" value="rSAM_horseshoe"/>
</dbReference>
<dbReference type="InterPro" id="IPR005911">
    <property type="entry name" value="YhcC-like"/>
</dbReference>
<dbReference type="SUPFAM" id="SSF102114">
    <property type="entry name" value="Radical SAM enzymes"/>
    <property type="match status" value="1"/>
</dbReference>
<evidence type="ECO:0000256" key="1">
    <source>
        <dbReference type="ARBA" id="ARBA00001966"/>
    </source>
</evidence>
<dbReference type="PANTHER" id="PTHR11135:SF1">
    <property type="entry name" value="PROTEIN YHCC"/>
    <property type="match status" value="1"/>
</dbReference>
<dbReference type="InterPro" id="IPR058240">
    <property type="entry name" value="rSAM_sf"/>
</dbReference>
<feature type="domain" description="Radical SAM core" evidence="7">
    <location>
        <begin position="18"/>
        <end position="259"/>
    </location>
</feature>
<evidence type="ECO:0000313" key="8">
    <source>
        <dbReference type="EMBL" id="MFO3666885.1"/>
    </source>
</evidence>
<evidence type="ECO:0000256" key="3">
    <source>
        <dbReference type="ARBA" id="ARBA00022691"/>
    </source>
</evidence>
<organism evidence="8 9">
    <name type="scientific">Anaerococcus kampingae</name>
    <dbReference type="NCBI Taxonomy" id="3115614"/>
    <lineage>
        <taxon>Bacteria</taxon>
        <taxon>Bacillati</taxon>
        <taxon>Bacillota</taxon>
        <taxon>Tissierellia</taxon>
        <taxon>Tissierellales</taxon>
        <taxon>Peptoniphilaceae</taxon>
        <taxon>Anaerococcus</taxon>
    </lineage>
</organism>
<dbReference type="Gene3D" id="3.80.30.20">
    <property type="entry name" value="tm_1862 like domain"/>
    <property type="match status" value="1"/>
</dbReference>
<protein>
    <submittedName>
        <fullName evidence="8">TIGR01212 family radical SAM protein</fullName>
    </submittedName>
</protein>
<dbReference type="Proteomes" id="UP001637994">
    <property type="component" value="Unassembled WGS sequence"/>
</dbReference>
<evidence type="ECO:0000313" key="9">
    <source>
        <dbReference type="Proteomes" id="UP001637994"/>
    </source>
</evidence>
<keyword evidence="3" id="KW-0949">S-adenosyl-L-methionine</keyword>
<keyword evidence="4" id="KW-0479">Metal-binding</keyword>
<reference evidence="8 9" key="1">
    <citation type="journal article" date="2025" name="Anaerobe">
        <title>Description of Anaerococcus kampingiae sp. nov., Anaerococcus groningensis sp. nov., Anaerococcus martiniensis sp. nov., and Anaerococcus cruorum sp. nov., isolated from human clinical specimens.</title>
        <authorList>
            <person name="Boiten K.E."/>
            <person name="Meijer J."/>
            <person name="van Wezel E.M."/>
            <person name="Veloo A.C.M."/>
        </authorList>
    </citation>
    <scope>NUCLEOTIDE SEQUENCE [LARGE SCALE GENOMIC DNA]</scope>
    <source>
        <strain evidence="8 9">ENR0874</strain>
    </source>
</reference>
<evidence type="ECO:0000256" key="6">
    <source>
        <dbReference type="ARBA" id="ARBA00023014"/>
    </source>
</evidence>
<dbReference type="Pfam" id="PF16199">
    <property type="entry name" value="Radical_SAM_C"/>
    <property type="match status" value="1"/>
</dbReference>
<evidence type="ECO:0000259" key="7">
    <source>
        <dbReference type="PROSITE" id="PS51918"/>
    </source>
</evidence>
<name>A0ABW9MFI3_9FIRM</name>
<dbReference type="SFLD" id="SFLDS00029">
    <property type="entry name" value="Radical_SAM"/>
    <property type="match status" value="1"/>
</dbReference>
<dbReference type="RefSeq" id="WP_410035433.1">
    <property type="nucleotide sequence ID" value="NZ_JBGMEF010000017.1"/>
</dbReference>
<dbReference type="InterPro" id="IPR032432">
    <property type="entry name" value="Radical_SAM_C"/>
</dbReference>